<dbReference type="SUPFAM" id="SSF48403">
    <property type="entry name" value="Ankyrin repeat"/>
    <property type="match status" value="1"/>
</dbReference>
<keyword evidence="4" id="KW-0040">ANK repeat</keyword>
<dbReference type="Gene3D" id="1.10.8.60">
    <property type="match status" value="3"/>
</dbReference>
<dbReference type="PROSITE" id="PS50088">
    <property type="entry name" value="ANK_REPEAT"/>
    <property type="match status" value="6"/>
</dbReference>
<evidence type="ECO:0000313" key="8">
    <source>
        <dbReference type="Proteomes" id="UP000030762"/>
    </source>
</evidence>
<proteinExistence type="inferred from homology"/>
<evidence type="ECO:0000256" key="4">
    <source>
        <dbReference type="PROSITE-ProRule" id="PRU00023"/>
    </source>
</evidence>
<dbReference type="InterPro" id="IPR050773">
    <property type="entry name" value="CbxX/CfxQ_RuBisCO_ESX"/>
</dbReference>
<keyword evidence="2" id="KW-0547">Nucleotide-binding</keyword>
<feature type="repeat" description="ANK" evidence="4">
    <location>
        <begin position="152"/>
        <end position="184"/>
    </location>
</feature>
<evidence type="ECO:0000256" key="2">
    <source>
        <dbReference type="ARBA" id="ARBA00022741"/>
    </source>
</evidence>
<evidence type="ECO:0000259" key="6">
    <source>
        <dbReference type="SMART" id="SM00382"/>
    </source>
</evidence>
<dbReference type="OrthoDB" id="165098at2759"/>
<dbReference type="Pfam" id="PF13637">
    <property type="entry name" value="Ank_4"/>
    <property type="match status" value="1"/>
</dbReference>
<dbReference type="CDD" id="cd00009">
    <property type="entry name" value="AAA"/>
    <property type="match status" value="3"/>
</dbReference>
<dbReference type="Pfam" id="PF12796">
    <property type="entry name" value="Ank_2"/>
    <property type="match status" value="1"/>
</dbReference>
<dbReference type="eggNOG" id="KOG0730">
    <property type="taxonomic scope" value="Eukaryota"/>
</dbReference>
<dbReference type="VEuPathDB" id="FungiDB:SDRG_05661"/>
<dbReference type="OMA" id="RVMANIF"/>
<dbReference type="GeneID" id="19946388"/>
<feature type="domain" description="AAA+ ATPase" evidence="6">
    <location>
        <begin position="611"/>
        <end position="724"/>
    </location>
</feature>
<dbReference type="PANTHER" id="PTHR43392">
    <property type="entry name" value="AAA-TYPE ATPASE FAMILY PROTEIN / ANKYRIN REPEAT FAMILY PROTEIN"/>
    <property type="match status" value="1"/>
</dbReference>
<evidence type="ECO:0000313" key="7">
    <source>
        <dbReference type="EMBL" id="EQC36829.1"/>
    </source>
</evidence>
<dbReference type="Gene3D" id="1.25.40.20">
    <property type="entry name" value="Ankyrin repeat-containing domain"/>
    <property type="match status" value="3"/>
</dbReference>
<dbReference type="FunFam" id="3.40.50.300:FF:000216">
    <property type="entry name" value="Type VII secretion ATPase EccA"/>
    <property type="match status" value="2"/>
</dbReference>
<dbReference type="InterPro" id="IPR036770">
    <property type="entry name" value="Ankyrin_rpt-contain_sf"/>
</dbReference>
<evidence type="ECO:0000256" key="1">
    <source>
        <dbReference type="ARBA" id="ARBA00010378"/>
    </source>
</evidence>
<dbReference type="STRING" id="1156394.T0QFV2"/>
<comment type="similarity">
    <text evidence="1">Belongs to the CbxX/CfxQ family.</text>
</comment>
<feature type="repeat" description="ANK" evidence="4">
    <location>
        <begin position="317"/>
        <end position="349"/>
    </location>
</feature>
<dbReference type="InterPro" id="IPR002110">
    <property type="entry name" value="Ankyrin_rpt"/>
</dbReference>
<dbReference type="InterPro" id="IPR003959">
    <property type="entry name" value="ATPase_AAA_core"/>
</dbReference>
<dbReference type="GO" id="GO:0016887">
    <property type="term" value="F:ATP hydrolysis activity"/>
    <property type="evidence" value="ECO:0007669"/>
    <property type="project" value="InterPro"/>
</dbReference>
<feature type="repeat" description="ANK" evidence="4">
    <location>
        <begin position="185"/>
        <end position="217"/>
    </location>
</feature>
<dbReference type="SMART" id="SM00382">
    <property type="entry name" value="AAA"/>
    <property type="match status" value="3"/>
</dbReference>
<organism evidence="7 8">
    <name type="scientific">Saprolegnia diclina (strain VS20)</name>
    <dbReference type="NCBI Taxonomy" id="1156394"/>
    <lineage>
        <taxon>Eukaryota</taxon>
        <taxon>Sar</taxon>
        <taxon>Stramenopiles</taxon>
        <taxon>Oomycota</taxon>
        <taxon>Saprolegniomycetes</taxon>
        <taxon>Saprolegniales</taxon>
        <taxon>Saprolegniaceae</taxon>
        <taxon>Saprolegnia</taxon>
    </lineage>
</organism>
<dbReference type="Pfam" id="PF00004">
    <property type="entry name" value="AAA"/>
    <property type="match status" value="3"/>
</dbReference>
<dbReference type="PRINTS" id="PR00819">
    <property type="entry name" value="CBXCFQXSUPER"/>
</dbReference>
<dbReference type="Gene3D" id="3.40.50.300">
    <property type="entry name" value="P-loop containing nucleotide triphosphate hydrolases"/>
    <property type="match status" value="3"/>
</dbReference>
<dbReference type="PROSITE" id="PS50297">
    <property type="entry name" value="ANK_REP_REGION"/>
    <property type="match status" value="6"/>
</dbReference>
<dbReference type="RefSeq" id="XP_008609611.1">
    <property type="nucleotide sequence ID" value="XM_008611389.1"/>
</dbReference>
<dbReference type="InterPro" id="IPR000641">
    <property type="entry name" value="CbxX/CfxQ"/>
</dbReference>
<dbReference type="InParanoid" id="T0QFV2"/>
<name>T0QFV2_SAPDV</name>
<feature type="repeat" description="ANK" evidence="4">
    <location>
        <begin position="218"/>
        <end position="250"/>
    </location>
</feature>
<feature type="domain" description="AAA+ ATPase" evidence="6">
    <location>
        <begin position="873"/>
        <end position="1010"/>
    </location>
</feature>
<dbReference type="EMBL" id="JH767146">
    <property type="protein sequence ID" value="EQC36829.1"/>
    <property type="molecule type" value="Genomic_DNA"/>
</dbReference>
<feature type="repeat" description="ANK" evidence="4">
    <location>
        <begin position="284"/>
        <end position="316"/>
    </location>
</feature>
<feature type="compositionally biased region" description="Basic and acidic residues" evidence="5">
    <location>
        <begin position="1389"/>
        <end position="1405"/>
    </location>
</feature>
<dbReference type="InterPro" id="IPR027417">
    <property type="entry name" value="P-loop_NTPase"/>
</dbReference>
<reference evidence="7 8" key="1">
    <citation type="submission" date="2012-04" db="EMBL/GenBank/DDBJ databases">
        <title>The Genome Sequence of Saprolegnia declina VS20.</title>
        <authorList>
            <consortium name="The Broad Institute Genome Sequencing Platform"/>
            <person name="Russ C."/>
            <person name="Nusbaum C."/>
            <person name="Tyler B."/>
            <person name="van West P."/>
            <person name="Dieguez-Uribeondo J."/>
            <person name="de Bruijn I."/>
            <person name="Tripathy S."/>
            <person name="Jiang R."/>
            <person name="Young S.K."/>
            <person name="Zeng Q."/>
            <person name="Gargeya S."/>
            <person name="Fitzgerald M."/>
            <person name="Haas B."/>
            <person name="Abouelleil A."/>
            <person name="Alvarado L."/>
            <person name="Arachchi H.M."/>
            <person name="Berlin A."/>
            <person name="Chapman S.B."/>
            <person name="Goldberg J."/>
            <person name="Griggs A."/>
            <person name="Gujja S."/>
            <person name="Hansen M."/>
            <person name="Howarth C."/>
            <person name="Imamovic A."/>
            <person name="Larimer J."/>
            <person name="McCowen C."/>
            <person name="Montmayeur A."/>
            <person name="Murphy C."/>
            <person name="Neiman D."/>
            <person name="Pearson M."/>
            <person name="Priest M."/>
            <person name="Roberts A."/>
            <person name="Saif S."/>
            <person name="Shea T."/>
            <person name="Sisk P."/>
            <person name="Sykes S."/>
            <person name="Wortman J."/>
            <person name="Nusbaum C."/>
            <person name="Birren B."/>
        </authorList>
    </citation>
    <scope>NUCLEOTIDE SEQUENCE [LARGE SCALE GENOMIC DNA]</scope>
    <source>
        <strain evidence="7 8">VS20</strain>
    </source>
</reference>
<evidence type="ECO:0000256" key="5">
    <source>
        <dbReference type="SAM" id="MobiDB-lite"/>
    </source>
</evidence>
<dbReference type="Proteomes" id="UP000030762">
    <property type="component" value="Unassembled WGS sequence"/>
</dbReference>
<dbReference type="InterPro" id="IPR003593">
    <property type="entry name" value="AAA+_ATPase"/>
</dbReference>
<keyword evidence="3" id="KW-0067">ATP-binding</keyword>
<evidence type="ECO:0000256" key="3">
    <source>
        <dbReference type="ARBA" id="ARBA00022840"/>
    </source>
</evidence>
<dbReference type="GO" id="GO:0005524">
    <property type="term" value="F:ATP binding"/>
    <property type="evidence" value="ECO:0007669"/>
    <property type="project" value="UniProtKB-KW"/>
</dbReference>
<keyword evidence="8" id="KW-1185">Reference proteome</keyword>
<dbReference type="PANTHER" id="PTHR43392:SF2">
    <property type="entry name" value="AAA-TYPE ATPASE FAMILY PROTEIN _ ANKYRIN REPEAT FAMILY PROTEIN"/>
    <property type="match status" value="1"/>
</dbReference>
<feature type="repeat" description="ANK" evidence="4">
    <location>
        <begin position="251"/>
        <end position="283"/>
    </location>
</feature>
<dbReference type="eggNOG" id="KOG0504">
    <property type="taxonomic scope" value="Eukaryota"/>
</dbReference>
<protein>
    <recommendedName>
        <fullName evidence="6">AAA+ ATPase domain-containing protein</fullName>
    </recommendedName>
</protein>
<gene>
    <name evidence="7" type="ORF">SDRG_05661</name>
</gene>
<feature type="domain" description="AAA+ ATPase" evidence="6">
    <location>
        <begin position="1131"/>
        <end position="1247"/>
    </location>
</feature>
<dbReference type="Pfam" id="PF00023">
    <property type="entry name" value="Ank"/>
    <property type="match status" value="2"/>
</dbReference>
<dbReference type="PRINTS" id="PR01415">
    <property type="entry name" value="ANKYRIN"/>
</dbReference>
<dbReference type="SUPFAM" id="SSF52540">
    <property type="entry name" value="P-loop containing nucleoside triphosphate hydrolases"/>
    <property type="match status" value="3"/>
</dbReference>
<accession>T0QFV2</accession>
<sequence>MSPATEDERNLPETLRVAIEASMRLRATDEDALNLAVELFNKHATALGLKDWIMDESKLIDSATLLQRLTYDETPYAVAHANNYFSTAQVLKWAMHREPAPAEVAAAQQNSSNCARKESLGGCLYKAAQLGDVGRVRELLGQSADVEWRHSGGFTPLSAAAFNGHDDVVGLLLDAHANADDVSSNGVTPLIVAALEGHVMVVRLLLGATAKVNWRDNDGDTALHVASRTGRANAVQLLLGAGADVNLKNSIGNTALHEASREGHATAVQLLLSAGAKVNWLYNDGNTALHIASSRGHADVVELLLHAGVDVHLKNIIGNTALHEASRKGHAPAVKLLLGSGAKVNCSNSDGNTALYLARKAGHVDASNVLLGTEPRLEKAVRSDKVGQVESVLRTYSITVDERLRGVDFASPWDGVSLVAHPALQQELTSKLQCVSSRASPFAGINLLRTLQLSKPIPELDLLYALELLHLPGDDAAAVTSHIESYLRHLVLTGNAAHPILLLALGRWLKDFAFVKAFATKYPTATDAWLLPTEKQHLAPAQAESPSPHTDPCIRQLWATLPGKPPAAVPAMDALLDLVGIPKVKRFAIGLFQTAAALAQMTPETRQKNPISLNYCFVGNAGTGKTTVARHFATLLHASKLRSKDVFVETDARQLKDAGAPAFDKLVQSALDGVLFIDEAYDLDPVGDLRGKPIVAALLTAAENLRDRITIILAGYETDLQTKLFDFNAGLKSRFQFVTFEDFDVTELAEVCRQQVAARGWTAPKALATLVAKKLIIGANTKGFGNARSVRQEVEAATQRAMARPTFRGQSLVLCLEDVLAEHVSGNPKLQRYMAELEAKIGWAAVKKSVKELLALCAKNQERTLTGKAPLPVRLHRLFLGNPGTGKTTCAALYGRILKELRLLSGGDVLLKTASDLMGDHVGDAQKRTLATLEQAKGKVLVIDEAYVLNEGSYGKEVLNVLVEKVQSTGREDIAVLLLGYEAQMLTMLREQNPGLARRFPREAAFVFEDYSALELLQLLEYTCKQEDVTCSSMAMEAALNVLEKQKTLANFGNAGAVNTLVHRAMAKASLRPGTCIVLGPDDFTEVKKAVSTDPFAALDGLFGMTTVKKALLSLRNAMLVARADGDALPTLGHFVFRGSPGTGKTTVARALATILFQLDLLTVESVVETTGLELMGNFVGQTKTVVQEKLSAANGGILFIDEAYALADGPYGRDAVATLVAAMTDPTYKSLVMVVAGYPREMDAMLNTNGGLKSRFTRFFDFPDWSPEDCVVFVKTTMDKSNFVADESVHEALATYFGVLRQLPGWGNGRDVQSVWKAVLGARADRIAGLPAQLPKIILEADVDIACDEIVRARSAPVTPLAAKVTSMFVEEVATAVAPAVASRAPERTKKGNVEASHTREKAAMKTCQRDAGVSDADWAELEAAKEAHEAHLAQWHRELDAQALAKKLQEEAELRERIRSLCKCPMGYEWIQLSGGWRCSGGSHFVTDAELNAKFTA</sequence>
<feature type="region of interest" description="Disordered" evidence="5">
    <location>
        <begin position="1389"/>
        <end position="1409"/>
    </location>
</feature>
<dbReference type="SMART" id="SM00248">
    <property type="entry name" value="ANK"/>
    <property type="match status" value="9"/>
</dbReference>